<dbReference type="EMBL" id="CP157948">
    <property type="protein sequence ID" value="XBS89430.1"/>
    <property type="molecule type" value="Genomic_DNA"/>
</dbReference>
<feature type="compositionally biased region" description="Polar residues" evidence="1">
    <location>
        <begin position="66"/>
        <end position="77"/>
    </location>
</feature>
<organism evidence="2">
    <name type="scientific">Rhodanobacter sp. IGA1.0</name>
    <dbReference type="NCBI Taxonomy" id="3158582"/>
    <lineage>
        <taxon>Bacteria</taxon>
        <taxon>Pseudomonadati</taxon>
        <taxon>Pseudomonadota</taxon>
        <taxon>Gammaproteobacteria</taxon>
        <taxon>Lysobacterales</taxon>
        <taxon>Rhodanobacteraceae</taxon>
        <taxon>Rhodanobacter</taxon>
    </lineage>
</organism>
<evidence type="ECO:0000313" key="2">
    <source>
        <dbReference type="EMBL" id="XBS89430.1"/>
    </source>
</evidence>
<feature type="compositionally biased region" description="Basic and acidic residues" evidence="1">
    <location>
        <begin position="43"/>
        <end position="59"/>
    </location>
</feature>
<evidence type="ECO:0008006" key="3">
    <source>
        <dbReference type="Google" id="ProtNLM"/>
    </source>
</evidence>
<sequence length="77" mass="8092">MGNTNLPQAGAADTDNSRDTRSGNAQLTDRQRKEGDTGQELTPPDRPKDPPVKAGRDADMSAYTGHANTGHSPSDAT</sequence>
<proteinExistence type="predicted"/>
<gene>
    <name evidence="2" type="ORF">ABNK63_13670</name>
</gene>
<evidence type="ECO:0000256" key="1">
    <source>
        <dbReference type="SAM" id="MobiDB-lite"/>
    </source>
</evidence>
<name>A0AAU7QJ40_9GAMM</name>
<protein>
    <recommendedName>
        <fullName evidence="3">Catalase HPII</fullName>
    </recommendedName>
</protein>
<reference evidence="2" key="1">
    <citation type="submission" date="2024-06" db="EMBL/GenBank/DDBJ databases">
        <authorList>
            <person name="Sun Y."/>
        </authorList>
    </citation>
    <scope>NUCLEOTIDE SEQUENCE</scope>
    <source>
        <strain evidence="2">IGA1.0</strain>
    </source>
</reference>
<accession>A0AAU7QJ40</accession>
<dbReference type="RefSeq" id="WP_007807727.1">
    <property type="nucleotide sequence ID" value="NZ_CP157948.1"/>
</dbReference>
<feature type="region of interest" description="Disordered" evidence="1">
    <location>
        <begin position="1"/>
        <end position="77"/>
    </location>
</feature>
<dbReference type="AlphaFoldDB" id="A0AAU7QJ40"/>